<evidence type="ECO:0000313" key="2">
    <source>
        <dbReference type="EMBL" id="MBS0024488.1"/>
    </source>
</evidence>
<dbReference type="RefSeq" id="WP_211543449.1">
    <property type="nucleotide sequence ID" value="NZ_JAGTUK010000003.1"/>
</dbReference>
<protein>
    <submittedName>
        <fullName evidence="2">Uncharacterized protein</fullName>
    </submittedName>
</protein>
<accession>A0ABS5INF3</accession>
<keyword evidence="1" id="KW-0812">Transmembrane</keyword>
<name>A0ABS5INF3_9MICO</name>
<keyword evidence="3" id="KW-1185">Reference proteome</keyword>
<comment type="caution">
    <text evidence="2">The sequence shown here is derived from an EMBL/GenBank/DDBJ whole genome shotgun (WGS) entry which is preliminary data.</text>
</comment>
<proteinExistence type="predicted"/>
<feature type="transmembrane region" description="Helical" evidence="1">
    <location>
        <begin position="13"/>
        <end position="33"/>
    </location>
</feature>
<keyword evidence="1" id="KW-0472">Membrane</keyword>
<evidence type="ECO:0000256" key="1">
    <source>
        <dbReference type="SAM" id="Phobius"/>
    </source>
</evidence>
<keyword evidence="1" id="KW-1133">Transmembrane helix</keyword>
<reference evidence="2 3" key="1">
    <citation type="submission" date="2021-04" db="EMBL/GenBank/DDBJ databases">
        <title>Whole genome analysis of root endophytic bacterium Microbacterium paraoxydans ku-mp colonizing RP-bio226 rice variety.</title>
        <authorList>
            <person name="Ulaganathan K."/>
            <person name="Latha B."/>
        </authorList>
    </citation>
    <scope>NUCLEOTIDE SEQUENCE [LARGE SCALE GENOMIC DNA]</scope>
    <source>
        <strain evidence="3">ku-mp</strain>
    </source>
</reference>
<evidence type="ECO:0000313" key="3">
    <source>
        <dbReference type="Proteomes" id="UP000678243"/>
    </source>
</evidence>
<sequence>MTILSACFWLSEAGAAIVATSIAAGIAVGGYIWQQRQTRADKRAIMYSEALRAVEDCAEAPFLVRRRQGKDARAAVNTQISEIQSRPALSAALLMISANTHISAEYDNLVTITKGTASPAMTDAWKSRRLRRGSEVPCPSPYDRSPILKARERYLVAIRRHDRVASRLANG</sequence>
<dbReference type="Proteomes" id="UP000678243">
    <property type="component" value="Unassembled WGS sequence"/>
</dbReference>
<gene>
    <name evidence="2" type="ORF">KE274_10245</name>
</gene>
<organism evidence="2 3">
    <name type="scientific">Microbacterium paraoxydans</name>
    <dbReference type="NCBI Taxonomy" id="199592"/>
    <lineage>
        <taxon>Bacteria</taxon>
        <taxon>Bacillati</taxon>
        <taxon>Actinomycetota</taxon>
        <taxon>Actinomycetes</taxon>
        <taxon>Micrococcales</taxon>
        <taxon>Microbacteriaceae</taxon>
        <taxon>Microbacterium</taxon>
    </lineage>
</organism>
<dbReference type="EMBL" id="JAGTUK010000003">
    <property type="protein sequence ID" value="MBS0024488.1"/>
    <property type="molecule type" value="Genomic_DNA"/>
</dbReference>